<protein>
    <recommendedName>
        <fullName evidence="4">YXWGXW repeat-containing protein</fullName>
    </recommendedName>
</protein>
<sequence>MKKIILLAFAATACFAAISPAEARDGCGIGWHRGPYGYCRPDGRPVVVVPAVPAYGIFYPGRGYWDGHRYWVHREWWHGGWRYR</sequence>
<dbReference type="OrthoDB" id="7998932at2"/>
<evidence type="ECO:0000313" key="3">
    <source>
        <dbReference type="Proteomes" id="UP000199101"/>
    </source>
</evidence>
<name>A0A1C3U6N1_9HYPH</name>
<keyword evidence="3" id="KW-1185">Reference proteome</keyword>
<feature type="signal peptide" evidence="1">
    <location>
        <begin position="1"/>
        <end position="23"/>
    </location>
</feature>
<proteinExistence type="predicted"/>
<gene>
    <name evidence="2" type="ORF">GA0061103_1620</name>
</gene>
<dbReference type="RefSeq" id="WP_092706917.1">
    <property type="nucleotide sequence ID" value="NZ_FMAG01000001.1"/>
</dbReference>
<dbReference type="InterPro" id="IPR058110">
    <property type="entry name" value="GCG_CRPN_dom"/>
</dbReference>
<evidence type="ECO:0008006" key="4">
    <source>
        <dbReference type="Google" id="ProtNLM"/>
    </source>
</evidence>
<dbReference type="STRING" id="410764.GA0061103_1620"/>
<feature type="chain" id="PRO_5008682802" description="YXWGXW repeat-containing protein" evidence="1">
    <location>
        <begin position="24"/>
        <end position="84"/>
    </location>
</feature>
<accession>A0A1C3U6N1</accession>
<organism evidence="2 3">
    <name type="scientific">Rhizobium multihospitium</name>
    <dbReference type="NCBI Taxonomy" id="410764"/>
    <lineage>
        <taxon>Bacteria</taxon>
        <taxon>Pseudomonadati</taxon>
        <taxon>Pseudomonadota</taxon>
        <taxon>Alphaproteobacteria</taxon>
        <taxon>Hyphomicrobiales</taxon>
        <taxon>Rhizobiaceae</taxon>
        <taxon>Rhizobium/Agrobacterium group</taxon>
        <taxon>Rhizobium</taxon>
    </lineage>
</organism>
<evidence type="ECO:0000313" key="2">
    <source>
        <dbReference type="EMBL" id="SCB11133.1"/>
    </source>
</evidence>
<dbReference type="Proteomes" id="UP000199101">
    <property type="component" value="Unassembled WGS sequence"/>
</dbReference>
<dbReference type="AlphaFoldDB" id="A0A1C3U6N1"/>
<evidence type="ECO:0000256" key="1">
    <source>
        <dbReference type="SAM" id="SignalP"/>
    </source>
</evidence>
<reference evidence="3" key="1">
    <citation type="submission" date="2016-08" db="EMBL/GenBank/DDBJ databases">
        <authorList>
            <person name="Varghese N."/>
            <person name="Submissions Spin"/>
        </authorList>
    </citation>
    <scope>NUCLEOTIDE SEQUENCE [LARGE SCALE GENOMIC DNA]</scope>
    <source>
        <strain evidence="3">HAMBI 2975</strain>
    </source>
</reference>
<dbReference type="EMBL" id="FMAG01000001">
    <property type="protein sequence ID" value="SCB11133.1"/>
    <property type="molecule type" value="Genomic_DNA"/>
</dbReference>
<dbReference type="NCBIfam" id="NF047412">
    <property type="entry name" value="sig_GCG_CRPN_rpt"/>
    <property type="match status" value="1"/>
</dbReference>
<keyword evidence="1" id="KW-0732">Signal</keyword>